<accession>A0AAF0CEV4</accession>
<proteinExistence type="predicted"/>
<reference evidence="1" key="1">
    <citation type="submission" date="2023-02" db="EMBL/GenBank/DDBJ databases">
        <title>Genome sequence of Hyphococcus flavus.</title>
        <authorList>
            <person name="Rong J.-C."/>
            <person name="Zhao Q."/>
            <person name="Yi M."/>
            <person name="Wu J.-Y."/>
        </authorList>
    </citation>
    <scope>NUCLEOTIDE SEQUENCE</scope>
    <source>
        <strain evidence="1">MCCC 1K03223</strain>
    </source>
</reference>
<name>A0AAF0CEV4_9PROT</name>
<dbReference type="RefSeq" id="WP_274491927.1">
    <property type="nucleotide sequence ID" value="NZ_CP118166.1"/>
</dbReference>
<evidence type="ECO:0000313" key="2">
    <source>
        <dbReference type="Proteomes" id="UP001214043"/>
    </source>
</evidence>
<dbReference type="EMBL" id="CP118166">
    <property type="protein sequence ID" value="WDI30133.1"/>
    <property type="molecule type" value="Genomic_DNA"/>
</dbReference>
<protein>
    <submittedName>
        <fullName evidence="1">DUF2817 domain-containing protein</fullName>
    </submittedName>
</protein>
<gene>
    <name evidence="1" type="ORF">PUV54_09195</name>
</gene>
<organism evidence="1 2">
    <name type="scientific">Hyphococcus flavus</name>
    <dbReference type="NCBI Taxonomy" id="1866326"/>
    <lineage>
        <taxon>Bacteria</taxon>
        <taxon>Pseudomonadati</taxon>
        <taxon>Pseudomonadota</taxon>
        <taxon>Alphaproteobacteria</taxon>
        <taxon>Parvularculales</taxon>
        <taxon>Parvularculaceae</taxon>
        <taxon>Hyphococcus</taxon>
    </lineage>
</organism>
<dbReference type="Pfam" id="PF10994">
    <property type="entry name" value="DUF2817"/>
    <property type="match status" value="1"/>
</dbReference>
<dbReference type="SUPFAM" id="SSF53187">
    <property type="entry name" value="Zn-dependent exopeptidases"/>
    <property type="match status" value="1"/>
</dbReference>
<dbReference type="CDD" id="cd06233">
    <property type="entry name" value="M14-like"/>
    <property type="match status" value="1"/>
</dbReference>
<dbReference type="AlphaFoldDB" id="A0AAF0CEV4"/>
<dbReference type="Proteomes" id="UP001214043">
    <property type="component" value="Chromosome"/>
</dbReference>
<evidence type="ECO:0000313" key="1">
    <source>
        <dbReference type="EMBL" id="WDI30133.1"/>
    </source>
</evidence>
<sequence length="360" mass="40077">MSGHFSESVTDAHQKFVASAEAAGAEIELRRHPLKGPSGEDLCMAAARLGPASARRVLLVNSGTHGVEGYAGSALQIGYLDSFDASRLPADAAVLLVHLVNPWGAAWDRRENEDNIDVFRNFVYSTPPFPDNPEYRYLDDAINPSSWTDDTLRRADEKIKAYITAHGKDAFIALFRQGQHFNAKGLTYHGRGPCWSKQTFDSVAYKMIPNVQLGVCVDIHTGFGDFGDGLVIMYRSQGKERIEFSRHVYGEVYIAGDDALIPQHGSMPYDILSHAPFAQIHCVGLEFGTYDLMQEIDLFRRINFIFAYEDPLRREAELARGKMRELLYPASSEWRSSVLARGKEVLRNAELAVASWDGAA</sequence>
<keyword evidence="2" id="KW-1185">Reference proteome</keyword>
<dbReference type="InterPro" id="IPR021259">
    <property type="entry name" value="DUF2817"/>
</dbReference>
<dbReference type="Gene3D" id="3.40.630.10">
    <property type="entry name" value="Zn peptidases"/>
    <property type="match status" value="1"/>
</dbReference>
<dbReference type="KEGG" id="hfl:PUV54_09195"/>